<sequence length="75" mass="8941">MFTPRKTWHPYVSPFDPCPPMRVKVYETPQHLYLQVQPPNLQQFDPMTALKAGTLWPVYYNDYDGRPKIEEESKK</sequence>
<dbReference type="AlphaFoldDB" id="A0A074MDM2"/>
<comment type="caution">
    <text evidence="1">The sequence shown here is derived from an EMBL/GenBank/DDBJ whole genome shotgun (WGS) entry which is preliminary data.</text>
</comment>
<gene>
    <name evidence="1" type="ORF">EL26_07065</name>
</gene>
<reference evidence="1 2" key="1">
    <citation type="journal article" date="2013" name="Int. J. Syst. Evol. Microbiol.">
        <title>Tumebacillus flagellatus sp. nov., an alpha-amylase/pullulanase-producing bacterium isolated from cassava wastewater.</title>
        <authorList>
            <person name="Wang Q."/>
            <person name="Xie N."/>
            <person name="Qin Y."/>
            <person name="Shen N."/>
            <person name="Zhu J."/>
            <person name="Mi H."/>
            <person name="Huang R."/>
        </authorList>
    </citation>
    <scope>NUCLEOTIDE SEQUENCE [LARGE SCALE GENOMIC DNA]</scope>
    <source>
        <strain evidence="1 2">GST4</strain>
    </source>
</reference>
<dbReference type="eggNOG" id="ENOG50332J6">
    <property type="taxonomic scope" value="Bacteria"/>
</dbReference>
<evidence type="ECO:0008006" key="3">
    <source>
        <dbReference type="Google" id="ProtNLM"/>
    </source>
</evidence>
<dbReference type="RefSeq" id="WP_038085955.1">
    <property type="nucleotide sequence ID" value="NZ_JMIR01000007.1"/>
</dbReference>
<dbReference type="Pfam" id="PF11007">
    <property type="entry name" value="CotJA"/>
    <property type="match status" value="1"/>
</dbReference>
<accession>A0A074MDM2</accession>
<dbReference type="Proteomes" id="UP000027931">
    <property type="component" value="Unassembled WGS sequence"/>
</dbReference>
<dbReference type="InterPro" id="IPR020256">
    <property type="entry name" value="Spore_coat_CotJA"/>
</dbReference>
<proteinExistence type="predicted"/>
<evidence type="ECO:0000313" key="2">
    <source>
        <dbReference type="Proteomes" id="UP000027931"/>
    </source>
</evidence>
<protein>
    <recommendedName>
        <fullName evidence="3">CotJA</fullName>
    </recommendedName>
</protein>
<dbReference type="EMBL" id="JMIR01000007">
    <property type="protein sequence ID" value="KEO83942.1"/>
    <property type="molecule type" value="Genomic_DNA"/>
</dbReference>
<name>A0A074MDM2_9BACL</name>
<evidence type="ECO:0000313" key="1">
    <source>
        <dbReference type="EMBL" id="KEO83942.1"/>
    </source>
</evidence>
<keyword evidence="2" id="KW-1185">Reference proteome</keyword>
<dbReference type="OrthoDB" id="2376696at2"/>
<organism evidence="1 2">
    <name type="scientific">Tumebacillus flagellatus</name>
    <dbReference type="NCBI Taxonomy" id="1157490"/>
    <lineage>
        <taxon>Bacteria</taxon>
        <taxon>Bacillati</taxon>
        <taxon>Bacillota</taxon>
        <taxon>Bacilli</taxon>
        <taxon>Bacillales</taxon>
        <taxon>Alicyclobacillaceae</taxon>
        <taxon>Tumebacillus</taxon>
    </lineage>
</organism>
<dbReference type="STRING" id="1157490.EL26_07065"/>